<dbReference type="GO" id="GO:0050661">
    <property type="term" value="F:NADP binding"/>
    <property type="evidence" value="ECO:0007669"/>
    <property type="project" value="InterPro"/>
</dbReference>
<dbReference type="GO" id="GO:0050660">
    <property type="term" value="F:flavin adenine dinucleotide binding"/>
    <property type="evidence" value="ECO:0007669"/>
    <property type="project" value="InterPro"/>
</dbReference>
<keyword evidence="10" id="KW-0476">Mercury</keyword>
<evidence type="ECO:0000256" key="2">
    <source>
        <dbReference type="ARBA" id="ARBA00007532"/>
    </source>
</evidence>
<dbReference type="NCBIfam" id="TIGR02053">
    <property type="entry name" value="MerA"/>
    <property type="match status" value="1"/>
</dbReference>
<dbReference type="PANTHER" id="PTHR43014:SF4">
    <property type="entry name" value="PYRIDINE NUCLEOTIDE-DISULFIDE OXIDOREDUCTASE RCLA-RELATED"/>
    <property type="match status" value="1"/>
</dbReference>
<dbReference type="Gene3D" id="3.30.450.410">
    <property type="match status" value="1"/>
</dbReference>
<dbReference type="PROSITE" id="PS00076">
    <property type="entry name" value="PYRIDINE_REDOX_1"/>
    <property type="match status" value="1"/>
</dbReference>
<dbReference type="AlphaFoldDB" id="F8L2V6"/>
<evidence type="ECO:0000259" key="20">
    <source>
        <dbReference type="Pfam" id="PF07992"/>
    </source>
</evidence>
<evidence type="ECO:0000256" key="12">
    <source>
        <dbReference type="ARBA" id="ARBA00023157"/>
    </source>
</evidence>
<dbReference type="EC" id="1.16.1.1" evidence="4"/>
<evidence type="ECO:0000256" key="1">
    <source>
        <dbReference type="ARBA" id="ARBA00001974"/>
    </source>
</evidence>
<evidence type="ECO:0000313" key="21">
    <source>
        <dbReference type="EMBL" id="CCB87802.1"/>
    </source>
</evidence>
<dbReference type="InterPro" id="IPR021179">
    <property type="entry name" value="Mercury_reductase_MerA"/>
</dbReference>
<dbReference type="InterPro" id="IPR023753">
    <property type="entry name" value="FAD/NAD-binding_dom"/>
</dbReference>
<evidence type="ECO:0000256" key="9">
    <source>
        <dbReference type="ARBA" id="ARBA00022857"/>
    </source>
</evidence>
<dbReference type="InterPro" id="IPR036188">
    <property type="entry name" value="FAD/NAD-bd_sf"/>
</dbReference>
<evidence type="ECO:0000256" key="16">
    <source>
        <dbReference type="ARBA" id="ARBA00056335"/>
    </source>
</evidence>
<evidence type="ECO:0000256" key="14">
    <source>
        <dbReference type="ARBA" id="ARBA00031725"/>
    </source>
</evidence>
<keyword evidence="11 18" id="KW-0560">Oxidoreductase</keyword>
<keyword evidence="13 18" id="KW-0676">Redox-active center</keyword>
<dbReference type="SUPFAM" id="SSF55424">
    <property type="entry name" value="FAD/NAD-linked reductases, dimerisation (C-terminal) domain"/>
    <property type="match status" value="1"/>
</dbReference>
<dbReference type="Proteomes" id="UP000000496">
    <property type="component" value="Plasmid pSn"/>
</dbReference>
<keyword evidence="12" id="KW-1015">Disulfide bond</keyword>
<dbReference type="GO" id="GO:0003955">
    <property type="term" value="F:NAD(P)H dehydrogenase (quinone) activity"/>
    <property type="evidence" value="ECO:0007669"/>
    <property type="project" value="TreeGrafter"/>
</dbReference>
<dbReference type="Pfam" id="PF02852">
    <property type="entry name" value="Pyr_redox_dim"/>
    <property type="match status" value="1"/>
</dbReference>
<reference key="1">
    <citation type="journal article" date="2011" name="Mol. Biol. Evol.">
        <title>Unity in variety -- the pan-genome of the Chlamydiae.</title>
        <authorList>
            <person name="Collingro A."/>
            <person name="Tischler P."/>
            <person name="Weinmaier T."/>
            <person name="Penz T."/>
            <person name="Heinz E."/>
            <person name="Brunham R.C."/>
            <person name="Read T.D."/>
            <person name="Bavoil P.M."/>
            <person name="Sachse K."/>
            <person name="Kahane S."/>
            <person name="Friedman M.G."/>
            <person name="Rattei T."/>
            <person name="Myers G.S.A."/>
            <person name="Horn M."/>
        </authorList>
    </citation>
    <scope>NUCLEOTIDE SEQUENCE</scope>
    <source>
        <strain>Z</strain>
    </source>
</reference>
<dbReference type="KEGG" id="sng:SNE_B24430"/>
<dbReference type="GO" id="GO:0018836">
    <property type="term" value="F:alkylmercury lyase activity"/>
    <property type="evidence" value="ECO:0007669"/>
    <property type="project" value="InterPro"/>
</dbReference>
<dbReference type="InterPro" id="IPR016156">
    <property type="entry name" value="FAD/NAD-linked_Rdtase_dimer_sf"/>
</dbReference>
<evidence type="ECO:0000256" key="18">
    <source>
        <dbReference type="RuleBase" id="RU003691"/>
    </source>
</evidence>
<dbReference type="eggNOG" id="COG1249">
    <property type="taxonomic scope" value="Bacteria"/>
</dbReference>
<evidence type="ECO:0000256" key="3">
    <source>
        <dbReference type="ARBA" id="ARBA00011738"/>
    </source>
</evidence>
<dbReference type="GO" id="GO:0016668">
    <property type="term" value="F:oxidoreductase activity, acting on a sulfur group of donors, NAD(P) as acceptor"/>
    <property type="evidence" value="ECO:0007669"/>
    <property type="project" value="InterPro"/>
</dbReference>
<protein>
    <recommendedName>
        <fullName evidence="5">Mercuric reductase</fullName>
        <ecNumber evidence="4">1.16.1.1</ecNumber>
    </recommendedName>
    <alternativeName>
        <fullName evidence="17">E3 component of 2-oxoglutarate dehydrogenase complex</fullName>
    </alternativeName>
    <alternativeName>
        <fullName evidence="14">Hg(II) reductase</fullName>
    </alternativeName>
</protein>
<evidence type="ECO:0000256" key="10">
    <source>
        <dbReference type="ARBA" id="ARBA00022914"/>
    </source>
</evidence>
<comment type="catalytic activity">
    <reaction evidence="15">
        <text>Hg + NADP(+) + H(+) = Hg(2+) + NADPH</text>
        <dbReference type="Rhea" id="RHEA:23856"/>
        <dbReference type="ChEBI" id="CHEBI:15378"/>
        <dbReference type="ChEBI" id="CHEBI:16170"/>
        <dbReference type="ChEBI" id="CHEBI:16793"/>
        <dbReference type="ChEBI" id="CHEBI:57783"/>
        <dbReference type="ChEBI" id="CHEBI:58349"/>
        <dbReference type="EC" id="1.16.1.1"/>
    </reaction>
</comment>
<accession>F8L2V6</accession>
<dbReference type="Gene3D" id="3.50.50.60">
    <property type="entry name" value="FAD/NAD(P)-binding domain"/>
    <property type="match status" value="2"/>
</dbReference>
<evidence type="ECO:0000259" key="19">
    <source>
        <dbReference type="Pfam" id="PF02852"/>
    </source>
</evidence>
<evidence type="ECO:0000256" key="8">
    <source>
        <dbReference type="ARBA" id="ARBA00022827"/>
    </source>
</evidence>
<dbReference type="PRINTS" id="PR00368">
    <property type="entry name" value="FADPNR"/>
</dbReference>
<name>F8L2V6_SIMNZ</name>
<dbReference type="Pfam" id="PF07992">
    <property type="entry name" value="Pyr_redox_2"/>
    <property type="match status" value="1"/>
</dbReference>
<dbReference type="Gene3D" id="3.30.390.30">
    <property type="match status" value="1"/>
</dbReference>
<evidence type="ECO:0000256" key="13">
    <source>
        <dbReference type="ARBA" id="ARBA00023284"/>
    </source>
</evidence>
<evidence type="ECO:0000256" key="15">
    <source>
        <dbReference type="ARBA" id="ARBA00048984"/>
    </source>
</evidence>
<dbReference type="HOGENOM" id="CLU_391227_0_0_0"/>
<comment type="function">
    <text evidence="16">The branched-chain alpha-keto dehydrogenase complex catalyzes the overall conversion of alpha-keto acids to acyl-CoA and CO(2). It contains multiple copies of 3 enzymatic components: branched-chain alpha-keto acid decarboxylase (E1), lipoamide acyltransferase (E2) and lipoamide dehydrogenase (E3).</text>
</comment>
<keyword evidence="21" id="KW-0614">Plasmid</keyword>
<evidence type="ECO:0000256" key="5">
    <source>
        <dbReference type="ARBA" id="ARBA00014791"/>
    </source>
</evidence>
<keyword evidence="8 18" id="KW-0274">FAD</keyword>
<gene>
    <name evidence="21" type="primary">merA</name>
    <name evidence="21" type="ordered locus">SNE_B24430</name>
</gene>
<evidence type="ECO:0000256" key="17">
    <source>
        <dbReference type="ARBA" id="ARBA00080347"/>
    </source>
</evidence>
<dbReference type="GO" id="GO:0050787">
    <property type="term" value="P:detoxification of mercury ion"/>
    <property type="evidence" value="ECO:0007669"/>
    <property type="project" value="InterPro"/>
</dbReference>
<dbReference type="FunFam" id="3.30.390.30:FF:000001">
    <property type="entry name" value="Dihydrolipoyl dehydrogenase"/>
    <property type="match status" value="1"/>
</dbReference>
<evidence type="ECO:0000256" key="4">
    <source>
        <dbReference type="ARBA" id="ARBA00012661"/>
    </source>
</evidence>
<evidence type="ECO:0000256" key="11">
    <source>
        <dbReference type="ARBA" id="ARBA00023002"/>
    </source>
</evidence>
<keyword evidence="7 18" id="KW-0285">Flavoprotein</keyword>
<dbReference type="InterPro" id="IPR012999">
    <property type="entry name" value="Pyr_OxRdtase_I_AS"/>
</dbReference>
<comment type="subunit">
    <text evidence="3">Homodimer.</text>
</comment>
<dbReference type="PRINTS" id="PR00411">
    <property type="entry name" value="PNDRDTASEI"/>
</dbReference>
<feature type="domain" description="FAD/NAD(P)-binding" evidence="20">
    <location>
        <begin position="14"/>
        <end position="331"/>
    </location>
</feature>
<dbReference type="GO" id="GO:0016152">
    <property type="term" value="F:mercury (II) reductase (NADP+) activity"/>
    <property type="evidence" value="ECO:0007669"/>
    <property type="project" value="UniProtKB-EC"/>
</dbReference>
<dbReference type="SUPFAM" id="SSF160387">
    <property type="entry name" value="NosL/MerB-like"/>
    <property type="match status" value="1"/>
</dbReference>
<organism evidence="21 22">
    <name type="scientific">Simkania negevensis (strain ATCC VR-1471 / DSM 27360 / Z)</name>
    <dbReference type="NCBI Taxonomy" id="331113"/>
    <lineage>
        <taxon>Bacteria</taxon>
        <taxon>Pseudomonadati</taxon>
        <taxon>Chlamydiota</taxon>
        <taxon>Chlamydiia</taxon>
        <taxon>Parachlamydiales</taxon>
        <taxon>Simkaniaceae</taxon>
        <taxon>Simkania</taxon>
    </lineage>
</organism>
<dbReference type="SUPFAM" id="SSF51905">
    <property type="entry name" value="FAD/NAD(P)-binding domain"/>
    <property type="match status" value="1"/>
</dbReference>
<sequence length="705" mass="76272">MSSCCSTVQKQLHFVIIGGGSAAFSAALNAASLGARATIINSGLPIGGTCVNVGCVPSKTLIRGAETVHRASKSHFDGIETHADVTDFKAVIEQKRALVEGLRQAKYLDVISGNDNIQIISGKAKILSKNVVEVNSTPIEADRILIATGTHPYIPPIPGLEETGYLTSTSAFELEELPKSMIVLGGRYIALECAQMFARMGTKVTILQRSSRILPNETEDLTAALTEYLRSEGINIVTGVQIRGAFKNEGLHALSVEVGGAVKTFAAEKILVATGTAPNTRKMGLKKVGVERDDNGFIKVDDMLRTSIEGIYAAGDVIGEPKFVYTAAYEGGLAAQNALGSSPELRDYSALPWVIFTDPQVAGVGLDERMAQTLGINFQVSVLPLSQVPRSIAARDARGFIKLIRDKDTDLLIGARILAPEGSELLMQIVGAIKNKTTTRDLAAMFYPYLTLSEGVKLAALGFTQDIHKLSCCSSMVVRPSSGEIAVHEESASIKVKKMLQQFSQVLSLVERQKSLDSKHVQVHQAILRMLAEEGRPLSLSEIADIVGSDHVAATLKTLGERDLVILNRENEIVGAYPMTTEKTPHVVTINGHSIYAVCAFDALAISAMFKKKAVIDSECSMTRKPIQIKLNQEEILATNLPNIHVGIRMQNPGSCAAESICREMVFLENAKVAEEWRKHKENVYIFTLPEAVQLSINYFTPLLS</sequence>
<geneLocation type="plasmid" evidence="21 22">
    <name>pSn</name>
</geneLocation>
<dbReference type="InterPro" id="IPR004099">
    <property type="entry name" value="Pyr_nucl-diS_OxRdtase_dimer"/>
</dbReference>
<comment type="cofactor">
    <cofactor evidence="1">
        <name>FAD</name>
        <dbReference type="ChEBI" id="CHEBI:57692"/>
    </cofactor>
</comment>
<reference evidence="21 22" key="2">
    <citation type="journal article" date="2011" name="Mol. Biol. Evol.">
        <title>Unity in variety--the pan-genome of the Chlamydiae.</title>
        <authorList>
            <person name="Collingro A."/>
            <person name="Tischler P."/>
            <person name="Weinmaier T."/>
            <person name="Penz T."/>
            <person name="Heinz E."/>
            <person name="Brunham R.C."/>
            <person name="Read T.D."/>
            <person name="Bavoil P.M."/>
            <person name="Sachse K."/>
            <person name="Kahane S."/>
            <person name="Friedman M.G."/>
            <person name="Rattei T."/>
            <person name="Myers G.S."/>
            <person name="Horn M."/>
        </authorList>
    </citation>
    <scope>NUCLEOTIDE SEQUENCE [LARGE SCALE GENOMIC DNA]</scope>
    <source>
        <strain evidence="22">ATCC VR-1471 / Z</strain>
        <plasmid evidence="21 22">pSn</plasmid>
    </source>
</reference>
<comment type="similarity">
    <text evidence="2 18">Belongs to the class-I pyridine nucleotide-disulfide oxidoreductase family.</text>
</comment>
<keyword evidence="22" id="KW-1185">Reference proteome</keyword>
<dbReference type="Pfam" id="PF03243">
    <property type="entry name" value="MerB"/>
    <property type="match status" value="1"/>
</dbReference>
<proteinExistence type="inferred from homology"/>
<feature type="domain" description="Pyridine nucleotide-disulphide oxidoreductase dimerisation" evidence="19">
    <location>
        <begin position="352"/>
        <end position="459"/>
    </location>
</feature>
<evidence type="ECO:0000256" key="6">
    <source>
        <dbReference type="ARBA" id="ARBA00022466"/>
    </source>
</evidence>
<dbReference type="InterPro" id="IPR053717">
    <property type="entry name" value="MerB_lyase_sf"/>
</dbReference>
<evidence type="ECO:0000256" key="7">
    <source>
        <dbReference type="ARBA" id="ARBA00022630"/>
    </source>
</evidence>
<dbReference type="EMBL" id="FR872581">
    <property type="protein sequence ID" value="CCB87802.1"/>
    <property type="molecule type" value="Genomic_DNA"/>
</dbReference>
<dbReference type="GO" id="GO:0045340">
    <property type="term" value="F:mercury ion binding"/>
    <property type="evidence" value="ECO:0007669"/>
    <property type="project" value="InterPro"/>
</dbReference>
<keyword evidence="6" id="KW-0475">Mercuric resistance</keyword>
<dbReference type="PANTHER" id="PTHR43014">
    <property type="entry name" value="MERCURIC REDUCTASE"/>
    <property type="match status" value="1"/>
</dbReference>
<evidence type="ECO:0000313" key="22">
    <source>
        <dbReference type="Proteomes" id="UP000000496"/>
    </source>
</evidence>
<dbReference type="InterPro" id="IPR004927">
    <property type="entry name" value="MerB"/>
</dbReference>
<keyword evidence="9" id="KW-0521">NADP</keyword>